<dbReference type="InterPro" id="IPR031563">
    <property type="entry name" value="MOT1/MOT2"/>
</dbReference>
<dbReference type="EMBL" id="JAEFCI010001193">
    <property type="protein sequence ID" value="KAG5463069.1"/>
    <property type="molecule type" value="Genomic_DNA"/>
</dbReference>
<dbReference type="Pfam" id="PF16983">
    <property type="entry name" value="MFS_MOT1"/>
    <property type="match status" value="1"/>
</dbReference>
<proteinExistence type="predicted"/>
<evidence type="ECO:0000313" key="4">
    <source>
        <dbReference type="Proteomes" id="UP000673691"/>
    </source>
</evidence>
<gene>
    <name evidence="3" type="ORF">BJ554DRAFT_1994</name>
</gene>
<evidence type="ECO:0000256" key="1">
    <source>
        <dbReference type="SAM" id="MobiDB-lite"/>
    </source>
</evidence>
<accession>A0A8H8A141</accession>
<sequence length="441" mass="46254">MKNVVSNRSLIIYIFYLKKPRLARLWRTRPQHGATARKTRPRGESSRSVTPNAFAASLFADLVRCVQHIPAPVSERAAVPAKGRAKMEAVEEAPRPRRAVGLPGGLGHASPSPCVALCGATGRPLLSAEEVVGAGMFVGTVLILLGATRTVALAAKVTPTAVIKGIQLGTGLQLITGAAAKLQLGWGGTGWRWDDNYELALAAFVFAFAFYRAPRMPVALILFVLGLAFALVTTYTRDAPGKQVPAVGFHGWPLVVPTWKQFLSGASKAGLVKITVGLLFGRTLLLLLDSLPRSILAVMLFVSGVELAAAFRGVEKSHEADRERRAAAGRWLPGGWWMRPRRAALGVGVRPGAAAHASVGHATDPTPAVASFSSSPAVPAVGDRRPDTVENSTAGESNDSVVVGIVTAAGVLAFGNAGVGFALGVAAHLLLMAGYRISPQP</sequence>
<organism evidence="3 4">
    <name type="scientific">Olpidium bornovanus</name>
    <dbReference type="NCBI Taxonomy" id="278681"/>
    <lineage>
        <taxon>Eukaryota</taxon>
        <taxon>Fungi</taxon>
        <taxon>Fungi incertae sedis</taxon>
        <taxon>Olpidiomycota</taxon>
        <taxon>Olpidiomycotina</taxon>
        <taxon>Olpidiomycetes</taxon>
        <taxon>Olpidiales</taxon>
        <taxon>Olpidiaceae</taxon>
        <taxon>Olpidium</taxon>
    </lineage>
</organism>
<protein>
    <submittedName>
        <fullName evidence="3">Uncharacterized protein</fullName>
    </submittedName>
</protein>
<keyword evidence="2" id="KW-0812">Transmembrane</keyword>
<dbReference type="GO" id="GO:0015098">
    <property type="term" value="F:molybdate ion transmembrane transporter activity"/>
    <property type="evidence" value="ECO:0007669"/>
    <property type="project" value="InterPro"/>
</dbReference>
<feature type="region of interest" description="Disordered" evidence="1">
    <location>
        <begin position="28"/>
        <end position="48"/>
    </location>
</feature>
<evidence type="ECO:0000313" key="3">
    <source>
        <dbReference type="EMBL" id="KAG5463069.1"/>
    </source>
</evidence>
<dbReference type="OrthoDB" id="5402974at2759"/>
<feature type="compositionally biased region" description="Low complexity" evidence="1">
    <location>
        <begin position="365"/>
        <end position="381"/>
    </location>
</feature>
<feature type="transmembrane region" description="Helical" evidence="2">
    <location>
        <begin position="294"/>
        <end position="314"/>
    </location>
</feature>
<dbReference type="AlphaFoldDB" id="A0A8H8A141"/>
<comment type="caution">
    <text evidence="3">The sequence shown here is derived from an EMBL/GenBank/DDBJ whole genome shotgun (WGS) entry which is preliminary data.</text>
</comment>
<keyword evidence="2" id="KW-0472">Membrane</keyword>
<feature type="transmembrane region" description="Helical" evidence="2">
    <location>
        <begin position="401"/>
        <end position="431"/>
    </location>
</feature>
<reference evidence="3 4" key="1">
    <citation type="journal article" name="Sci. Rep.">
        <title>Genome-scale phylogenetic analyses confirm Olpidium as the closest living zoosporic fungus to the non-flagellated, terrestrial fungi.</title>
        <authorList>
            <person name="Chang Y."/>
            <person name="Rochon D."/>
            <person name="Sekimoto S."/>
            <person name="Wang Y."/>
            <person name="Chovatia M."/>
            <person name="Sandor L."/>
            <person name="Salamov A."/>
            <person name="Grigoriev I.V."/>
            <person name="Stajich J.E."/>
            <person name="Spatafora J.W."/>
        </authorList>
    </citation>
    <scope>NUCLEOTIDE SEQUENCE [LARGE SCALE GENOMIC DNA]</scope>
    <source>
        <strain evidence="3">S191</strain>
    </source>
</reference>
<dbReference type="Proteomes" id="UP000673691">
    <property type="component" value="Unassembled WGS sequence"/>
</dbReference>
<evidence type="ECO:0000256" key="2">
    <source>
        <dbReference type="SAM" id="Phobius"/>
    </source>
</evidence>
<keyword evidence="2" id="KW-1133">Transmembrane helix</keyword>
<feature type="compositionally biased region" description="Basic residues" evidence="1">
    <location>
        <begin position="28"/>
        <end position="40"/>
    </location>
</feature>
<dbReference type="PANTHER" id="PTHR31970">
    <property type="match status" value="1"/>
</dbReference>
<feature type="transmembrane region" description="Helical" evidence="2">
    <location>
        <begin position="131"/>
        <end position="155"/>
    </location>
</feature>
<dbReference type="PANTHER" id="PTHR31970:SF9">
    <property type="entry name" value="MOLYBDATE TRANSPORTER 2"/>
    <property type="match status" value="1"/>
</dbReference>
<keyword evidence="4" id="KW-1185">Reference proteome</keyword>
<name>A0A8H8A141_9FUNG</name>
<feature type="region of interest" description="Disordered" evidence="1">
    <location>
        <begin position="357"/>
        <end position="395"/>
    </location>
</feature>
<feature type="transmembrane region" description="Helical" evidence="2">
    <location>
        <begin position="219"/>
        <end position="236"/>
    </location>
</feature>